<evidence type="ECO:0000313" key="1">
    <source>
        <dbReference type="EMBL" id="KAF5864346.1"/>
    </source>
</evidence>
<comment type="caution">
    <text evidence="1">The sequence shown here is derived from an EMBL/GenBank/DDBJ whole genome shotgun (WGS) entry which is preliminary data.</text>
</comment>
<keyword evidence="2" id="KW-1185">Reference proteome</keyword>
<name>A0A8H6E9G7_PETAA</name>
<dbReference type="EMBL" id="SPNV01000035">
    <property type="protein sequence ID" value="KAF5864346.1"/>
    <property type="molecule type" value="Genomic_DNA"/>
</dbReference>
<accession>A0A8H6E9G7</accession>
<sequence length="130" mass="14205">MFSSKNMSDRSDNPDDEWLALGNAPEATHYGYSAGCYICGRRFNLGHDIGGSARVKPDKAGICDAEELEDLRFFKRKTRGYIYRMSGPSVESPGSDRPASASIIRTLTEVMMVKVKVVVDGIISGPLGQL</sequence>
<protein>
    <submittedName>
        <fullName evidence="1">Uncharacterized protein</fullName>
    </submittedName>
</protein>
<dbReference type="Proteomes" id="UP000541154">
    <property type="component" value="Unassembled WGS sequence"/>
</dbReference>
<reference evidence="1 2" key="1">
    <citation type="submission" date="2019-04" db="EMBL/GenBank/DDBJ databases">
        <title>Aspergillus burnettii sp. nov., novel species from soil in southeast Queensland.</title>
        <authorList>
            <person name="Gilchrist C.L.M."/>
            <person name="Pitt J.I."/>
            <person name="Lange L."/>
            <person name="Lacey H.J."/>
            <person name="Vuong D."/>
            <person name="Midgley D.J."/>
            <person name="Greenfield P."/>
            <person name="Bradbury M."/>
            <person name="Lacey E."/>
            <person name="Busk P.K."/>
            <person name="Pilgaard B."/>
            <person name="Chooi Y.H."/>
            <person name="Piggott A.M."/>
        </authorList>
    </citation>
    <scope>NUCLEOTIDE SEQUENCE [LARGE SCALE GENOMIC DNA]</scope>
    <source>
        <strain evidence="1 2">FRR 5400</strain>
    </source>
</reference>
<dbReference type="AlphaFoldDB" id="A0A8H6E9G7"/>
<proteinExistence type="predicted"/>
<gene>
    <name evidence="1" type="ORF">ETB97_007908</name>
</gene>
<evidence type="ECO:0000313" key="2">
    <source>
        <dbReference type="Proteomes" id="UP000541154"/>
    </source>
</evidence>
<organism evidence="1 2">
    <name type="scientific">Petromyces alliaceus</name>
    <name type="common">Aspergillus alliaceus</name>
    <dbReference type="NCBI Taxonomy" id="209559"/>
    <lineage>
        <taxon>Eukaryota</taxon>
        <taxon>Fungi</taxon>
        <taxon>Dikarya</taxon>
        <taxon>Ascomycota</taxon>
        <taxon>Pezizomycotina</taxon>
        <taxon>Eurotiomycetes</taxon>
        <taxon>Eurotiomycetidae</taxon>
        <taxon>Eurotiales</taxon>
        <taxon>Aspergillaceae</taxon>
        <taxon>Aspergillus</taxon>
        <taxon>Aspergillus subgen. Circumdati</taxon>
    </lineage>
</organism>